<dbReference type="EMBL" id="VOGX01000056">
    <property type="protein sequence ID" value="TWV18548.1"/>
    <property type="molecule type" value="Genomic_DNA"/>
</dbReference>
<sequence length="249" mass="27168">MNDTNKVALATAIAAGYALGRTRKAKLALTVGTYLAGRRFKLSPQELVTEGVSRLRETPHFTAISDQVRGDLLTAGRSALTAAADRRFDSLADTLRERTSLLSSPRSEEDEEDDDSEYEEWEDEPEDEYAEEEDDDFGEAYEDEEEPEPEPAPRRRSPAAKKSPPAKKSVPSKKSPPAKKSAARKPGEDRPAKKAAKKPSPEKLSGKKAPGRKATDERPAKKTAKKAPAKESAAKKPPAKSARRSGREG</sequence>
<protein>
    <recommendedName>
        <fullName evidence="4">Histone protein</fullName>
    </recommendedName>
</protein>
<evidence type="ECO:0000313" key="3">
    <source>
        <dbReference type="Proteomes" id="UP000318052"/>
    </source>
</evidence>
<feature type="compositionally biased region" description="Basic residues" evidence="1">
    <location>
        <begin position="237"/>
        <end position="249"/>
    </location>
</feature>
<feature type="region of interest" description="Disordered" evidence="1">
    <location>
        <begin position="99"/>
        <end position="249"/>
    </location>
</feature>
<feature type="compositionally biased region" description="Acidic residues" evidence="1">
    <location>
        <begin position="108"/>
        <end position="149"/>
    </location>
</feature>
<dbReference type="RefSeq" id="WP_146583183.1">
    <property type="nucleotide sequence ID" value="NZ_JBNQWS010000004.1"/>
</dbReference>
<name>A0ABY3GR16_9ACTN</name>
<evidence type="ECO:0008006" key="4">
    <source>
        <dbReference type="Google" id="ProtNLM"/>
    </source>
</evidence>
<comment type="caution">
    <text evidence="2">The sequence shown here is derived from an EMBL/GenBank/DDBJ whole genome shotgun (WGS) entry which is preliminary data.</text>
</comment>
<reference evidence="3" key="1">
    <citation type="journal article" date="2019" name="Microbiol. Resour. Announc.">
        <title>Draft Genomic Sequences of Streptomyces misionensis and Streptomyces albidoflavus, bacteria applied for phytopathogen biocontrol.</title>
        <authorList>
            <person name="Pylro V."/>
            <person name="Dias A."/>
            <person name="Andreote F."/>
            <person name="Varani A."/>
            <person name="Andreote C."/>
            <person name="Bernardo E."/>
            <person name="Martins T."/>
        </authorList>
    </citation>
    <scope>NUCLEOTIDE SEQUENCE [LARGE SCALE GENOMIC DNA]</scope>
    <source>
        <strain evidence="3">77</strain>
    </source>
</reference>
<feature type="compositionally biased region" description="Low complexity" evidence="1">
    <location>
        <begin position="160"/>
        <end position="180"/>
    </location>
</feature>
<evidence type="ECO:0000313" key="2">
    <source>
        <dbReference type="EMBL" id="TWV18548.1"/>
    </source>
</evidence>
<gene>
    <name evidence="2" type="ORF">FRZ02_28155</name>
</gene>
<proteinExistence type="predicted"/>
<dbReference type="Proteomes" id="UP000318052">
    <property type="component" value="Unassembled WGS sequence"/>
</dbReference>
<keyword evidence="3" id="KW-1185">Reference proteome</keyword>
<organism evidence="2 3">
    <name type="scientific">Streptomyces albidoflavus</name>
    <dbReference type="NCBI Taxonomy" id="1886"/>
    <lineage>
        <taxon>Bacteria</taxon>
        <taxon>Bacillati</taxon>
        <taxon>Actinomycetota</taxon>
        <taxon>Actinomycetes</taxon>
        <taxon>Kitasatosporales</taxon>
        <taxon>Streptomycetaceae</taxon>
        <taxon>Streptomyces</taxon>
        <taxon>Streptomyces albidoflavus group</taxon>
    </lineage>
</organism>
<accession>A0ABY3GR16</accession>
<evidence type="ECO:0000256" key="1">
    <source>
        <dbReference type="SAM" id="MobiDB-lite"/>
    </source>
</evidence>